<evidence type="ECO:0000256" key="1">
    <source>
        <dbReference type="SAM" id="MobiDB-lite"/>
    </source>
</evidence>
<protein>
    <submittedName>
        <fullName evidence="2">Uncharacterized protein</fullName>
    </submittedName>
</protein>
<evidence type="ECO:0000313" key="3">
    <source>
        <dbReference type="Proteomes" id="UP000784294"/>
    </source>
</evidence>
<proteinExistence type="predicted"/>
<dbReference type="EMBL" id="CAAALY010273742">
    <property type="protein sequence ID" value="VEL42313.1"/>
    <property type="molecule type" value="Genomic_DNA"/>
</dbReference>
<keyword evidence="3" id="KW-1185">Reference proteome</keyword>
<feature type="compositionally biased region" description="Polar residues" evidence="1">
    <location>
        <begin position="27"/>
        <end position="37"/>
    </location>
</feature>
<evidence type="ECO:0000313" key="2">
    <source>
        <dbReference type="EMBL" id="VEL42313.1"/>
    </source>
</evidence>
<organism evidence="2 3">
    <name type="scientific">Protopolystoma xenopodis</name>
    <dbReference type="NCBI Taxonomy" id="117903"/>
    <lineage>
        <taxon>Eukaryota</taxon>
        <taxon>Metazoa</taxon>
        <taxon>Spiralia</taxon>
        <taxon>Lophotrochozoa</taxon>
        <taxon>Platyhelminthes</taxon>
        <taxon>Monogenea</taxon>
        <taxon>Polyopisthocotylea</taxon>
        <taxon>Polystomatidea</taxon>
        <taxon>Polystomatidae</taxon>
        <taxon>Protopolystoma</taxon>
    </lineage>
</organism>
<feature type="region of interest" description="Disordered" evidence="1">
    <location>
        <begin position="1"/>
        <end position="68"/>
    </location>
</feature>
<gene>
    <name evidence="2" type="ORF">PXEA_LOCUS35753</name>
</gene>
<reference evidence="2" key="1">
    <citation type="submission" date="2018-11" db="EMBL/GenBank/DDBJ databases">
        <authorList>
            <consortium name="Pathogen Informatics"/>
        </authorList>
    </citation>
    <scope>NUCLEOTIDE SEQUENCE</scope>
</reference>
<name>A0A448XQC7_9PLAT</name>
<comment type="caution">
    <text evidence="2">The sequence shown here is derived from an EMBL/GenBank/DDBJ whole genome shotgun (WGS) entry which is preliminary data.</text>
</comment>
<dbReference type="Proteomes" id="UP000784294">
    <property type="component" value="Unassembled WGS sequence"/>
</dbReference>
<dbReference type="AlphaFoldDB" id="A0A448XQC7"/>
<sequence>MSFLPPPKGASSSAQPVSGGYSHQHHSVGSGSTSWQPSDYRRPGRSPRDQVTQKPEVEIPRTKRSLNPQALLATVDCRQVNIRSVVKAGKPGYDLMGRRLIPPFLKSCTREKGGAPVSSPATGSDRASMGFIGQVDQKSGTTTLLNGPVAARSLMAWQHVGRGR</sequence>
<feature type="compositionally biased region" description="Basic and acidic residues" evidence="1">
    <location>
        <begin position="39"/>
        <end position="48"/>
    </location>
</feature>
<accession>A0A448XQC7</accession>